<name>A0A1Q8YJF2_9BURK</name>
<accession>A0A1Q8YJF2</accession>
<sequence>MLLGDEWVKNLKKMARKMLVVLVVVVVGLCTAIVRVGLHG</sequence>
<keyword evidence="1" id="KW-0812">Transmembrane</keyword>
<dbReference type="EMBL" id="MSYM01000005">
    <property type="protein sequence ID" value="OLP08166.1"/>
    <property type="molecule type" value="Genomic_DNA"/>
</dbReference>
<proteinExistence type="predicted"/>
<protein>
    <submittedName>
        <fullName evidence="2">Uncharacterized protein</fullName>
    </submittedName>
</protein>
<evidence type="ECO:0000313" key="2">
    <source>
        <dbReference type="EMBL" id="OLP08166.1"/>
    </source>
</evidence>
<dbReference type="Proteomes" id="UP000185911">
    <property type="component" value="Unassembled WGS sequence"/>
</dbReference>
<keyword evidence="3" id="KW-1185">Reference proteome</keyword>
<keyword evidence="1" id="KW-1133">Transmembrane helix</keyword>
<evidence type="ECO:0000256" key="1">
    <source>
        <dbReference type="SAM" id="Phobius"/>
    </source>
</evidence>
<gene>
    <name evidence="2" type="ORF">BLL52_0454</name>
</gene>
<feature type="transmembrane region" description="Helical" evidence="1">
    <location>
        <begin position="19"/>
        <end position="38"/>
    </location>
</feature>
<evidence type="ECO:0000313" key="3">
    <source>
        <dbReference type="Proteomes" id="UP000185911"/>
    </source>
</evidence>
<dbReference type="AlphaFoldDB" id="A0A1Q8YJF2"/>
<organism evidence="2 3">
    <name type="scientific">Rhodoferax antarcticus ANT.BR</name>
    <dbReference type="NCBI Taxonomy" id="1111071"/>
    <lineage>
        <taxon>Bacteria</taxon>
        <taxon>Pseudomonadati</taxon>
        <taxon>Pseudomonadota</taxon>
        <taxon>Betaproteobacteria</taxon>
        <taxon>Burkholderiales</taxon>
        <taxon>Comamonadaceae</taxon>
        <taxon>Rhodoferax</taxon>
    </lineage>
</organism>
<keyword evidence="1" id="KW-0472">Membrane</keyword>
<comment type="caution">
    <text evidence="2">The sequence shown here is derived from an EMBL/GenBank/DDBJ whole genome shotgun (WGS) entry which is preliminary data.</text>
</comment>
<reference evidence="2 3" key="1">
    <citation type="submission" date="2017-01" db="EMBL/GenBank/DDBJ databases">
        <title>Genome sequence of Rhodoferax antarcticus ANT.BR, a psychrophilic purple nonsulfur bacterium from an Antarctic microbial mat.</title>
        <authorList>
            <person name="Baker J."/>
            <person name="Riester C."/>
            <person name="Skinner B."/>
            <person name="Newell A."/>
            <person name="Swingley W."/>
            <person name="Madigan M."/>
            <person name="Jung D."/>
            <person name="Asao M."/>
            <person name="Chen M."/>
            <person name="Loughlin P."/>
            <person name="Pan H."/>
            <person name="Lin S."/>
            <person name="Li N."/>
            <person name="Shaw J."/>
            <person name="Prado M."/>
            <person name="Sherman C."/>
            <person name="Li X."/>
            <person name="Tang J."/>
            <person name="Blankenship R."/>
            <person name="Zhao T."/>
            <person name="Touchman J."/>
            <person name="Sattley M."/>
        </authorList>
    </citation>
    <scope>NUCLEOTIDE SEQUENCE [LARGE SCALE GENOMIC DNA]</scope>
    <source>
        <strain evidence="2 3">ANT.BR</strain>
    </source>
</reference>